<reference evidence="1" key="1">
    <citation type="submission" date="2018-11" db="EMBL/GenBank/DDBJ databases">
        <title>The sequence and de novo assembly of Larimichthys crocea genome using PacBio and Hi-C technologies.</title>
        <authorList>
            <person name="Xu P."/>
            <person name="Chen B."/>
            <person name="Zhou Z."/>
            <person name="Ke Q."/>
            <person name="Wu Y."/>
            <person name="Bai H."/>
            <person name="Pu F."/>
        </authorList>
    </citation>
    <scope>NUCLEOTIDE SEQUENCE</scope>
    <source>
        <tissue evidence="1">Muscle</tissue>
    </source>
</reference>
<name>A0ACD3Q897_LARCR</name>
<evidence type="ECO:0000313" key="2">
    <source>
        <dbReference type="Proteomes" id="UP000793456"/>
    </source>
</evidence>
<proteinExistence type="predicted"/>
<protein>
    <submittedName>
        <fullName evidence="1">Uncharacterized protein</fullName>
    </submittedName>
</protein>
<keyword evidence="2" id="KW-1185">Reference proteome</keyword>
<organism evidence="1 2">
    <name type="scientific">Larimichthys crocea</name>
    <name type="common">Large yellow croaker</name>
    <name type="synonym">Pseudosciaena crocea</name>
    <dbReference type="NCBI Taxonomy" id="215358"/>
    <lineage>
        <taxon>Eukaryota</taxon>
        <taxon>Metazoa</taxon>
        <taxon>Chordata</taxon>
        <taxon>Craniata</taxon>
        <taxon>Vertebrata</taxon>
        <taxon>Euteleostomi</taxon>
        <taxon>Actinopterygii</taxon>
        <taxon>Neopterygii</taxon>
        <taxon>Teleostei</taxon>
        <taxon>Neoteleostei</taxon>
        <taxon>Acanthomorphata</taxon>
        <taxon>Eupercaria</taxon>
        <taxon>Sciaenidae</taxon>
        <taxon>Larimichthys</taxon>
    </lineage>
</organism>
<dbReference type="Proteomes" id="UP000793456">
    <property type="component" value="Chromosome XXII"/>
</dbReference>
<dbReference type="EMBL" id="CM011695">
    <property type="protein sequence ID" value="TMS03328.1"/>
    <property type="molecule type" value="Genomic_DNA"/>
</dbReference>
<evidence type="ECO:0000313" key="1">
    <source>
        <dbReference type="EMBL" id="TMS03328.1"/>
    </source>
</evidence>
<sequence length="128" mass="14559">MHTTHRCWSRTPATSTTLPSSLLQMESNVPSTQTQTVTCQVGYPALKKDEEMKFQINFDYNFEQLQNQAVVKFEAKSDGKEERPADNKVDLSIPIQYDSGVVLSRQSNINFYCGRHRHSSGNNSENSR</sequence>
<gene>
    <name evidence="1" type="ORF">E3U43_000217</name>
</gene>
<comment type="caution">
    <text evidence="1">The sequence shown here is derived from an EMBL/GenBank/DDBJ whole genome shotgun (WGS) entry which is preliminary data.</text>
</comment>
<accession>A0ACD3Q897</accession>